<protein>
    <submittedName>
        <fullName evidence="3">SRPBCC domain-containing protein</fullName>
    </submittedName>
</protein>
<sequence length="158" mass="18275">MSDFSVTTLTMHRRFSSTPDRVFEAFLNPNLLVKWFMTREFSNKVVKNEPYVGGTWEIVDHRDGVDYRAIGHYLEIDRPRRLVLTFQMPQFSESTDTITVELQSVEDGCEMTFTQEIVVPHEANWTPEDVAKALAEYHSGSEHGWNLMFLGLKEIVEG</sequence>
<gene>
    <name evidence="3" type="ORF">L1F29_00610</name>
</gene>
<name>A0ABY5SIN8_9BACL</name>
<dbReference type="Proteomes" id="UP001057877">
    <property type="component" value="Chromosome"/>
</dbReference>
<dbReference type="EMBL" id="CP091430">
    <property type="protein sequence ID" value="UVI33509.1"/>
    <property type="molecule type" value="Genomic_DNA"/>
</dbReference>
<dbReference type="RefSeq" id="WP_258389562.1">
    <property type="nucleotide sequence ID" value="NZ_CP091430.1"/>
</dbReference>
<accession>A0ABY5SIN8</accession>
<dbReference type="Pfam" id="PF08327">
    <property type="entry name" value="AHSA1"/>
    <property type="match status" value="1"/>
</dbReference>
<dbReference type="SUPFAM" id="SSF55961">
    <property type="entry name" value="Bet v1-like"/>
    <property type="match status" value="1"/>
</dbReference>
<reference evidence="3" key="1">
    <citation type="submission" date="2022-01" db="EMBL/GenBank/DDBJ databases">
        <title>Paenibacillus spongiae sp. nov., isolated from marine sponge.</title>
        <authorList>
            <person name="Li Z."/>
            <person name="Zhang M."/>
        </authorList>
    </citation>
    <scope>NUCLEOTIDE SEQUENCE</scope>
    <source>
        <strain evidence="3">PHS-Z3</strain>
    </source>
</reference>
<evidence type="ECO:0000313" key="4">
    <source>
        <dbReference type="Proteomes" id="UP001057877"/>
    </source>
</evidence>
<keyword evidence="4" id="KW-1185">Reference proteome</keyword>
<organism evidence="3 4">
    <name type="scientific">Paenibacillus spongiae</name>
    <dbReference type="NCBI Taxonomy" id="2909671"/>
    <lineage>
        <taxon>Bacteria</taxon>
        <taxon>Bacillati</taxon>
        <taxon>Bacillota</taxon>
        <taxon>Bacilli</taxon>
        <taxon>Bacillales</taxon>
        <taxon>Paenibacillaceae</taxon>
        <taxon>Paenibacillus</taxon>
    </lineage>
</organism>
<evidence type="ECO:0000256" key="1">
    <source>
        <dbReference type="ARBA" id="ARBA00006817"/>
    </source>
</evidence>
<dbReference type="InterPro" id="IPR023393">
    <property type="entry name" value="START-like_dom_sf"/>
</dbReference>
<dbReference type="Gene3D" id="3.30.530.20">
    <property type="match status" value="1"/>
</dbReference>
<proteinExistence type="inferred from homology"/>
<feature type="domain" description="Activator of Hsp90 ATPase homologue 1/2-like C-terminal" evidence="2">
    <location>
        <begin position="18"/>
        <end position="157"/>
    </location>
</feature>
<comment type="similarity">
    <text evidence="1">Belongs to the AHA1 family.</text>
</comment>
<evidence type="ECO:0000259" key="2">
    <source>
        <dbReference type="Pfam" id="PF08327"/>
    </source>
</evidence>
<dbReference type="CDD" id="cd07814">
    <property type="entry name" value="SRPBCC_CalC_Aha1-like"/>
    <property type="match status" value="1"/>
</dbReference>
<dbReference type="InterPro" id="IPR013538">
    <property type="entry name" value="ASHA1/2-like_C"/>
</dbReference>
<evidence type="ECO:0000313" key="3">
    <source>
        <dbReference type="EMBL" id="UVI33509.1"/>
    </source>
</evidence>